<sequence length="154" mass="17627">MYRVLRHDRFAVSFYGWNHADKFITAWREAGFRIVGHFVFAKHYASRRGFTEARHECAYLLAKGNPQVPDHALPDVMPWGKYTGNRLHPTQKPIEILRPLIKSFSGIGDVVLDPFAGSGSTLLAARQLNRSWIGIEMDATYHRHAVNRLTTTQH</sequence>
<dbReference type="InterPro" id="IPR029063">
    <property type="entry name" value="SAM-dependent_MTases_sf"/>
</dbReference>
<evidence type="ECO:0000256" key="2">
    <source>
        <dbReference type="ARBA" id="ARBA00022679"/>
    </source>
</evidence>
<dbReference type="AlphaFoldDB" id="W2SQI2"/>
<gene>
    <name evidence="4" type="ORF">NECAME_19139</name>
</gene>
<name>W2SQI2_NECAM</name>
<dbReference type="Proteomes" id="UP000053676">
    <property type="component" value="Unassembled WGS sequence"/>
</dbReference>
<protein>
    <submittedName>
        <fullName evidence="4">DNA (Cytosine-5-)-methyltransferase</fullName>
    </submittedName>
</protein>
<evidence type="ECO:0000313" key="4">
    <source>
        <dbReference type="EMBL" id="ETN71880.1"/>
    </source>
</evidence>
<dbReference type="KEGG" id="nai:NECAME_19139"/>
<dbReference type="GO" id="GO:0003677">
    <property type="term" value="F:DNA binding"/>
    <property type="evidence" value="ECO:0007669"/>
    <property type="project" value="InterPro"/>
</dbReference>
<dbReference type="Gene3D" id="3.40.50.150">
    <property type="entry name" value="Vaccinia Virus protein VP39"/>
    <property type="match status" value="1"/>
</dbReference>
<reference evidence="5" key="1">
    <citation type="journal article" date="2014" name="Nat. Genet.">
        <title>Genome of the human hookworm Necator americanus.</title>
        <authorList>
            <person name="Tang Y.T."/>
            <person name="Gao X."/>
            <person name="Rosa B.A."/>
            <person name="Abubucker S."/>
            <person name="Hallsworth-Pepin K."/>
            <person name="Martin J."/>
            <person name="Tyagi R."/>
            <person name="Heizer E."/>
            <person name="Zhang X."/>
            <person name="Bhonagiri-Palsikar V."/>
            <person name="Minx P."/>
            <person name="Warren W.C."/>
            <person name="Wang Q."/>
            <person name="Zhan B."/>
            <person name="Hotez P.J."/>
            <person name="Sternberg P.W."/>
            <person name="Dougall A."/>
            <person name="Gaze S.T."/>
            <person name="Mulvenna J."/>
            <person name="Sotillo J."/>
            <person name="Ranganathan S."/>
            <person name="Rabelo E.M."/>
            <person name="Wilson R.K."/>
            <person name="Felgner P.L."/>
            <person name="Bethony J."/>
            <person name="Hawdon J.M."/>
            <person name="Gasser R.B."/>
            <person name="Loukas A."/>
            <person name="Mitreva M."/>
        </authorList>
    </citation>
    <scope>NUCLEOTIDE SEQUENCE [LARGE SCALE GENOMIC DNA]</scope>
</reference>
<feature type="domain" description="DNA methylase N-4/N-6" evidence="3">
    <location>
        <begin position="1"/>
        <end position="146"/>
    </location>
</feature>
<dbReference type="GO" id="GO:0008170">
    <property type="term" value="F:N-methyltransferase activity"/>
    <property type="evidence" value="ECO:0007669"/>
    <property type="project" value="InterPro"/>
</dbReference>
<dbReference type="InterPro" id="IPR002941">
    <property type="entry name" value="DNA_methylase_N4/N6"/>
</dbReference>
<dbReference type="GO" id="GO:0005737">
    <property type="term" value="C:cytoplasm"/>
    <property type="evidence" value="ECO:0007669"/>
    <property type="project" value="TreeGrafter"/>
</dbReference>
<dbReference type="PANTHER" id="PTHR13370">
    <property type="entry name" value="RNA METHYLASE-RELATED"/>
    <property type="match status" value="1"/>
</dbReference>
<dbReference type="InterPro" id="IPR001091">
    <property type="entry name" value="RM_Methyltransferase"/>
</dbReference>
<proteinExistence type="predicted"/>
<evidence type="ECO:0000256" key="1">
    <source>
        <dbReference type="ARBA" id="ARBA00022603"/>
    </source>
</evidence>
<keyword evidence="2 4" id="KW-0808">Transferase</keyword>
<evidence type="ECO:0000259" key="3">
    <source>
        <dbReference type="Pfam" id="PF01555"/>
    </source>
</evidence>
<keyword evidence="5" id="KW-1185">Reference proteome</keyword>
<dbReference type="SUPFAM" id="SSF53335">
    <property type="entry name" value="S-adenosyl-L-methionine-dependent methyltransferases"/>
    <property type="match status" value="1"/>
</dbReference>
<dbReference type="PANTHER" id="PTHR13370:SF3">
    <property type="entry name" value="TRNA (GUANINE(10)-N2)-METHYLTRANSFERASE HOMOLOG"/>
    <property type="match status" value="1"/>
</dbReference>
<dbReference type="EMBL" id="KI666574">
    <property type="protein sequence ID" value="ETN71880.1"/>
    <property type="molecule type" value="Genomic_DNA"/>
</dbReference>
<keyword evidence="1 4" id="KW-0489">Methyltransferase</keyword>
<dbReference type="Pfam" id="PF01555">
    <property type="entry name" value="N6_N4_Mtase"/>
    <property type="match status" value="1"/>
</dbReference>
<dbReference type="GO" id="GO:0032259">
    <property type="term" value="P:methylation"/>
    <property type="evidence" value="ECO:0007669"/>
    <property type="project" value="UniProtKB-KW"/>
</dbReference>
<dbReference type="GO" id="GO:0009007">
    <property type="term" value="F:site-specific DNA-methyltransferase (adenine-specific) activity"/>
    <property type="evidence" value="ECO:0007669"/>
    <property type="project" value="TreeGrafter"/>
</dbReference>
<organism evidence="4 5">
    <name type="scientific">Necator americanus</name>
    <name type="common">Human hookworm</name>
    <dbReference type="NCBI Taxonomy" id="51031"/>
    <lineage>
        <taxon>Eukaryota</taxon>
        <taxon>Metazoa</taxon>
        <taxon>Ecdysozoa</taxon>
        <taxon>Nematoda</taxon>
        <taxon>Chromadorea</taxon>
        <taxon>Rhabditida</taxon>
        <taxon>Rhabditina</taxon>
        <taxon>Rhabditomorpha</taxon>
        <taxon>Strongyloidea</taxon>
        <taxon>Ancylostomatidae</taxon>
        <taxon>Bunostominae</taxon>
        <taxon>Necator</taxon>
    </lineage>
</organism>
<evidence type="ECO:0000313" key="5">
    <source>
        <dbReference type="Proteomes" id="UP000053676"/>
    </source>
</evidence>
<accession>W2SQI2</accession>
<dbReference type="PRINTS" id="PR00508">
    <property type="entry name" value="S21N4MTFRASE"/>
</dbReference>
<dbReference type="OrthoDB" id="6980763at2759"/>